<accession>A0A6V7U592</accession>
<organism evidence="2 3">
    <name type="scientific">Meloidogyne enterolobii</name>
    <name type="common">Root-knot nematode worm</name>
    <name type="synonym">Meloidogyne mayaguensis</name>
    <dbReference type="NCBI Taxonomy" id="390850"/>
    <lineage>
        <taxon>Eukaryota</taxon>
        <taxon>Metazoa</taxon>
        <taxon>Ecdysozoa</taxon>
        <taxon>Nematoda</taxon>
        <taxon>Chromadorea</taxon>
        <taxon>Rhabditida</taxon>
        <taxon>Tylenchina</taxon>
        <taxon>Tylenchomorpha</taxon>
        <taxon>Tylenchoidea</taxon>
        <taxon>Meloidogynidae</taxon>
        <taxon>Meloidogyninae</taxon>
        <taxon>Meloidogyne</taxon>
    </lineage>
</organism>
<evidence type="ECO:0000256" key="1">
    <source>
        <dbReference type="SAM" id="SignalP"/>
    </source>
</evidence>
<evidence type="ECO:0000313" key="2">
    <source>
        <dbReference type="EMBL" id="CAD2144965.1"/>
    </source>
</evidence>
<dbReference type="Proteomes" id="UP000580250">
    <property type="component" value="Unassembled WGS sequence"/>
</dbReference>
<comment type="caution">
    <text evidence="2">The sequence shown here is derived from an EMBL/GenBank/DDBJ whole genome shotgun (WGS) entry which is preliminary data.</text>
</comment>
<dbReference type="AlphaFoldDB" id="A0A6V7U592"/>
<proteinExistence type="predicted"/>
<evidence type="ECO:0000313" key="3">
    <source>
        <dbReference type="Proteomes" id="UP000580250"/>
    </source>
</evidence>
<feature type="signal peptide" evidence="1">
    <location>
        <begin position="1"/>
        <end position="22"/>
    </location>
</feature>
<protein>
    <submittedName>
        <fullName evidence="2">Uncharacterized protein</fullName>
    </submittedName>
</protein>
<gene>
    <name evidence="2" type="ORF">MENT_LOCUS8104</name>
</gene>
<keyword evidence="1" id="KW-0732">Signal</keyword>
<name>A0A6V7U592_MELEN</name>
<feature type="chain" id="PRO_5028107627" evidence="1">
    <location>
        <begin position="23"/>
        <end position="105"/>
    </location>
</feature>
<dbReference type="EMBL" id="CAJEWN010000034">
    <property type="protein sequence ID" value="CAD2144965.1"/>
    <property type="molecule type" value="Genomic_DNA"/>
</dbReference>
<reference evidence="2 3" key="1">
    <citation type="submission" date="2020-08" db="EMBL/GenBank/DDBJ databases">
        <authorList>
            <person name="Koutsovoulos G."/>
            <person name="Danchin GJ E."/>
        </authorList>
    </citation>
    <scope>NUCLEOTIDE SEQUENCE [LARGE SCALE GENOMIC DNA]</scope>
</reference>
<sequence length="105" mass="11586">MSVKIIIPIILIILLTLPEGECDCVQMCKNSACSQVCSRKKREGGGVEGVKRLIKRDFNGCQFTQMGGLAREDCSNDGGVVVVRKEGRRKRLANLEKMREGGDFP</sequence>